<keyword evidence="6" id="KW-0378">Hydrolase</keyword>
<evidence type="ECO:0000256" key="6">
    <source>
        <dbReference type="ARBA" id="ARBA00022801"/>
    </source>
</evidence>
<organism evidence="10 11">
    <name type="scientific">Steinernema hermaphroditum</name>
    <dbReference type="NCBI Taxonomy" id="289476"/>
    <lineage>
        <taxon>Eukaryota</taxon>
        <taxon>Metazoa</taxon>
        <taxon>Ecdysozoa</taxon>
        <taxon>Nematoda</taxon>
        <taxon>Chromadorea</taxon>
        <taxon>Rhabditida</taxon>
        <taxon>Tylenchina</taxon>
        <taxon>Panagrolaimomorpha</taxon>
        <taxon>Strongyloidoidea</taxon>
        <taxon>Steinernematidae</taxon>
        <taxon>Steinernema</taxon>
    </lineage>
</organism>
<dbReference type="PANTHER" id="PTHR33064">
    <property type="entry name" value="POL PROTEIN"/>
    <property type="match status" value="1"/>
</dbReference>
<evidence type="ECO:0000256" key="7">
    <source>
        <dbReference type="ARBA" id="ARBA00022918"/>
    </source>
</evidence>
<dbReference type="PROSITE" id="PS50878">
    <property type="entry name" value="RT_POL"/>
    <property type="match status" value="1"/>
</dbReference>
<dbReference type="EMBL" id="JAUCMV010000003">
    <property type="protein sequence ID" value="KAK0408055.1"/>
    <property type="molecule type" value="Genomic_DNA"/>
</dbReference>
<keyword evidence="4" id="KW-0540">Nuclease</keyword>
<dbReference type="Gene3D" id="3.30.70.270">
    <property type="match status" value="3"/>
</dbReference>
<dbReference type="GO" id="GO:0003964">
    <property type="term" value="F:RNA-directed DNA polymerase activity"/>
    <property type="evidence" value="ECO:0007669"/>
    <property type="project" value="UniProtKB-KW"/>
</dbReference>
<feature type="region of interest" description="Disordered" evidence="8">
    <location>
        <begin position="210"/>
        <end position="232"/>
    </location>
</feature>
<comment type="caution">
    <text evidence="10">The sequence shown here is derived from an EMBL/GenBank/DDBJ whole genome shotgun (WGS) entry which is preliminary data.</text>
</comment>
<evidence type="ECO:0000256" key="2">
    <source>
        <dbReference type="ARBA" id="ARBA00022679"/>
    </source>
</evidence>
<dbReference type="GO" id="GO:0008233">
    <property type="term" value="F:peptidase activity"/>
    <property type="evidence" value="ECO:0007669"/>
    <property type="project" value="UniProtKB-KW"/>
</dbReference>
<dbReference type="CDD" id="cd01647">
    <property type="entry name" value="RT_LTR"/>
    <property type="match status" value="1"/>
</dbReference>
<keyword evidence="2" id="KW-0808">Transferase</keyword>
<evidence type="ECO:0000259" key="9">
    <source>
        <dbReference type="PROSITE" id="PS50878"/>
    </source>
</evidence>
<dbReference type="InterPro" id="IPR051320">
    <property type="entry name" value="Viral_Replic_Matur_Polypro"/>
</dbReference>
<evidence type="ECO:0000256" key="3">
    <source>
        <dbReference type="ARBA" id="ARBA00022695"/>
    </source>
</evidence>
<keyword evidence="11" id="KW-1185">Reference proteome</keyword>
<dbReference type="GO" id="GO:0006508">
    <property type="term" value="P:proteolysis"/>
    <property type="evidence" value="ECO:0007669"/>
    <property type="project" value="UniProtKB-KW"/>
</dbReference>
<gene>
    <name evidence="10" type="ORF">QR680_003750</name>
</gene>
<feature type="domain" description="Reverse transcriptase" evidence="9">
    <location>
        <begin position="1"/>
        <end position="152"/>
    </location>
</feature>
<evidence type="ECO:0000256" key="8">
    <source>
        <dbReference type="SAM" id="MobiDB-lite"/>
    </source>
</evidence>
<dbReference type="SUPFAM" id="SSF56672">
    <property type="entry name" value="DNA/RNA polymerases"/>
    <property type="match status" value="1"/>
</dbReference>
<keyword evidence="1" id="KW-0645">Protease</keyword>
<evidence type="ECO:0000313" key="11">
    <source>
        <dbReference type="Proteomes" id="UP001175271"/>
    </source>
</evidence>
<dbReference type="AlphaFoldDB" id="A0AA39HLE4"/>
<dbReference type="Proteomes" id="UP001175271">
    <property type="component" value="Unassembled WGS sequence"/>
</dbReference>
<evidence type="ECO:0000313" key="10">
    <source>
        <dbReference type="EMBL" id="KAK0408055.1"/>
    </source>
</evidence>
<dbReference type="InterPro" id="IPR043128">
    <property type="entry name" value="Rev_trsase/Diguanyl_cyclase"/>
</dbReference>
<dbReference type="GO" id="GO:0004519">
    <property type="term" value="F:endonuclease activity"/>
    <property type="evidence" value="ECO:0007669"/>
    <property type="project" value="UniProtKB-KW"/>
</dbReference>
<dbReference type="FunFam" id="3.10.10.10:FF:000007">
    <property type="entry name" value="Retrovirus-related Pol polyprotein from transposon 17.6-like Protein"/>
    <property type="match status" value="1"/>
</dbReference>
<proteinExistence type="predicted"/>
<dbReference type="InterPro" id="IPR000477">
    <property type="entry name" value="RT_dom"/>
</dbReference>
<name>A0AA39HLE4_9BILA</name>
<dbReference type="Pfam" id="PF00078">
    <property type="entry name" value="RVT_1"/>
    <property type="match status" value="1"/>
</dbReference>
<dbReference type="InterPro" id="IPR043502">
    <property type="entry name" value="DNA/RNA_pol_sf"/>
</dbReference>
<keyword evidence="3" id="KW-0548">Nucleotidyltransferase</keyword>
<accession>A0AA39HLE4</accession>
<evidence type="ECO:0000256" key="4">
    <source>
        <dbReference type="ARBA" id="ARBA00022722"/>
    </source>
</evidence>
<evidence type="ECO:0000256" key="1">
    <source>
        <dbReference type="ARBA" id="ARBA00022670"/>
    </source>
</evidence>
<reference evidence="10" key="1">
    <citation type="submission" date="2023-06" db="EMBL/GenBank/DDBJ databases">
        <title>Genomic analysis of the entomopathogenic nematode Steinernema hermaphroditum.</title>
        <authorList>
            <person name="Schwarz E.M."/>
            <person name="Heppert J.K."/>
            <person name="Baniya A."/>
            <person name="Schwartz H.T."/>
            <person name="Tan C.-H."/>
            <person name="Antoshechkin I."/>
            <person name="Sternberg P.W."/>
            <person name="Goodrich-Blair H."/>
            <person name="Dillman A.R."/>
        </authorList>
    </citation>
    <scope>NUCLEOTIDE SEQUENCE</scope>
    <source>
        <strain evidence="10">PS9179</strain>
        <tissue evidence="10">Whole animal</tissue>
    </source>
</reference>
<protein>
    <recommendedName>
        <fullName evidence="9">Reverse transcriptase domain-containing protein</fullName>
    </recommendedName>
</protein>
<dbReference type="PANTHER" id="PTHR33064:SF37">
    <property type="entry name" value="RIBONUCLEASE H"/>
    <property type="match status" value="1"/>
</dbReference>
<evidence type="ECO:0000256" key="5">
    <source>
        <dbReference type="ARBA" id="ARBA00022759"/>
    </source>
</evidence>
<keyword evidence="5" id="KW-0255">Endonuclease</keyword>
<keyword evidence="7" id="KW-0695">RNA-directed DNA polymerase</keyword>
<sequence length="232" mass="26526">MCVDYGKLNNVTEKDAFPVPNINEMLSSFCNKKYFSTFDLLSGYWQIRMDPDSVQKTAFTSPLGLYEFTVMPFGLTNAVATFQRAIKGIFEDILTQYVFAYVDDILVASETWEEHILHLKEVLKRLKNAGLRLKAQMCCLAKDEVQSLGHLLTTDGLKMDPEKVAPMRDYPEPKNVKELQRFHGLVSYNRKFVEGFAQIGSRQRYHMSRSRAEVTELSRSRAGSDHPPRLGS</sequence>